<dbReference type="InterPro" id="IPR011486">
    <property type="entry name" value="BBP2"/>
</dbReference>
<organism evidence="2 3">
    <name type="scientific">Dyadobacter soli</name>
    <dbReference type="NCBI Taxonomy" id="659014"/>
    <lineage>
        <taxon>Bacteria</taxon>
        <taxon>Pseudomonadati</taxon>
        <taxon>Bacteroidota</taxon>
        <taxon>Cytophagia</taxon>
        <taxon>Cytophagales</taxon>
        <taxon>Spirosomataceae</taxon>
        <taxon>Dyadobacter</taxon>
    </lineage>
</organism>
<keyword evidence="3" id="KW-1185">Reference proteome</keyword>
<gene>
    <name evidence="2" type="ORF">SAMN04487996_13124</name>
</gene>
<evidence type="ECO:0000313" key="2">
    <source>
        <dbReference type="EMBL" id="SDH22013.1"/>
    </source>
</evidence>
<name>A0A1G8AMD9_9BACT</name>
<dbReference type="Pfam" id="PF07642">
    <property type="entry name" value="BBP2"/>
    <property type="match status" value="1"/>
</dbReference>
<evidence type="ECO:0000313" key="3">
    <source>
        <dbReference type="Proteomes" id="UP000198748"/>
    </source>
</evidence>
<proteinExistence type="predicted"/>
<sequence>MIEQITFFMKTLILSALAIASVSHSNAQDSTQTAVAPADGNTSPFAVSAYVESYYLQEFHKSDNHTMPGFIYNHNRTGEVNLNLAFLKGSYSGDRVRANLALAAGTYMNANYAAEPGVLKNVFEANAGIKISKNHNLWLDAGIMPSHIGFESAIGKDNWALTRSLVAENTPYFETGLKLGYTTENAKWYLAATYLNGWQRIQRVDGNTTPAFGTQVTYKPNAAVTLNYSTFIGSDKPDSTRQMRYYHNIYGVFQFSDKWGLTAGFDIGSEQKAKGSSAYNTVYVPVTILRFSPSPKINIAARGEYYHDKNGVIIATGTDNGFQTFGTSLNFDYQITPQVMWRIEARNLSSRDAIFNDKGADLSKNKTYLTTALTFALN</sequence>
<protein>
    <submittedName>
        <fullName evidence="2">Putative beta-barrel porin-2, OmpL-like. bbp2</fullName>
    </submittedName>
</protein>
<dbReference type="AlphaFoldDB" id="A0A1G8AMD9"/>
<keyword evidence="1" id="KW-0732">Signal</keyword>
<dbReference type="STRING" id="659014.SAMN04487996_13124"/>
<accession>A0A1G8AMD9</accession>
<dbReference type="EMBL" id="FNAN01000031">
    <property type="protein sequence ID" value="SDH22013.1"/>
    <property type="molecule type" value="Genomic_DNA"/>
</dbReference>
<feature type="signal peptide" evidence="1">
    <location>
        <begin position="1"/>
        <end position="27"/>
    </location>
</feature>
<feature type="chain" id="PRO_5011466638" evidence="1">
    <location>
        <begin position="28"/>
        <end position="378"/>
    </location>
</feature>
<reference evidence="3" key="1">
    <citation type="submission" date="2016-10" db="EMBL/GenBank/DDBJ databases">
        <authorList>
            <person name="Varghese N."/>
            <person name="Submissions S."/>
        </authorList>
    </citation>
    <scope>NUCLEOTIDE SEQUENCE [LARGE SCALE GENOMIC DNA]</scope>
    <source>
        <strain evidence="3">DSM 25329</strain>
    </source>
</reference>
<dbReference type="Proteomes" id="UP000198748">
    <property type="component" value="Unassembled WGS sequence"/>
</dbReference>
<evidence type="ECO:0000256" key="1">
    <source>
        <dbReference type="SAM" id="SignalP"/>
    </source>
</evidence>